<keyword evidence="2" id="KW-0812">Transmembrane</keyword>
<dbReference type="Proteomes" id="UP000324104">
    <property type="component" value="Unassembled WGS sequence"/>
</dbReference>
<dbReference type="Gene3D" id="2.60.40.10">
    <property type="entry name" value="Immunoglobulins"/>
    <property type="match status" value="2"/>
</dbReference>
<evidence type="ECO:0000256" key="1">
    <source>
        <dbReference type="SAM" id="MobiDB-lite"/>
    </source>
</evidence>
<dbReference type="InterPro" id="IPR011635">
    <property type="entry name" value="CARDB"/>
</dbReference>
<dbReference type="Gene3D" id="2.160.20.10">
    <property type="entry name" value="Single-stranded right-handed beta-helix, Pectin lyase-like"/>
    <property type="match status" value="3"/>
</dbReference>
<keyword evidence="8" id="KW-1185">Reference proteome</keyword>
<evidence type="ECO:0000259" key="4">
    <source>
        <dbReference type="Pfam" id="PF07705"/>
    </source>
</evidence>
<organism evidence="7 8">
    <name type="scientific">Natrialba swarupiae</name>
    <dbReference type="NCBI Taxonomy" id="2448032"/>
    <lineage>
        <taxon>Archaea</taxon>
        <taxon>Methanobacteriati</taxon>
        <taxon>Methanobacteriota</taxon>
        <taxon>Stenosarchaea group</taxon>
        <taxon>Halobacteria</taxon>
        <taxon>Halobacteriales</taxon>
        <taxon>Natrialbaceae</taxon>
        <taxon>Natrialba</taxon>
    </lineage>
</organism>
<dbReference type="InterPro" id="IPR007742">
    <property type="entry name" value="NosD_dom"/>
</dbReference>
<dbReference type="Pfam" id="PF07705">
    <property type="entry name" value="CARDB"/>
    <property type="match status" value="1"/>
</dbReference>
<feature type="domain" description="Right handed beta helix" evidence="5">
    <location>
        <begin position="1149"/>
        <end position="1297"/>
    </location>
</feature>
<feature type="compositionally biased region" description="Acidic residues" evidence="1">
    <location>
        <begin position="3714"/>
        <end position="3738"/>
    </location>
</feature>
<dbReference type="InterPro" id="IPR011050">
    <property type="entry name" value="Pectin_lyase_fold/virulence"/>
</dbReference>
<dbReference type="EMBL" id="VTAW01000033">
    <property type="protein sequence ID" value="TYT60681.1"/>
    <property type="molecule type" value="Genomic_DNA"/>
</dbReference>
<dbReference type="InterPro" id="IPR008969">
    <property type="entry name" value="CarboxyPept-like_regulatory"/>
</dbReference>
<dbReference type="RefSeq" id="WP_149082817.1">
    <property type="nucleotide sequence ID" value="NZ_VTAW01000033.1"/>
</dbReference>
<dbReference type="Gene3D" id="2.60.40.1120">
    <property type="entry name" value="Carboxypeptidase-like, regulatory domain"/>
    <property type="match status" value="4"/>
</dbReference>
<evidence type="ECO:0000259" key="5">
    <source>
        <dbReference type="Pfam" id="PF13229"/>
    </source>
</evidence>
<dbReference type="SUPFAM" id="SSF50998">
    <property type="entry name" value="Quinoprotein alcohol dehydrogenase-like"/>
    <property type="match status" value="2"/>
</dbReference>
<feature type="domain" description="CARDB" evidence="4">
    <location>
        <begin position="2100"/>
        <end position="2174"/>
    </location>
</feature>
<dbReference type="PANTHER" id="PTHR34512">
    <property type="entry name" value="CELL SURFACE PROTEIN"/>
    <property type="match status" value="1"/>
</dbReference>
<dbReference type="Pfam" id="PF13229">
    <property type="entry name" value="Beta_helix"/>
    <property type="match status" value="2"/>
</dbReference>
<feature type="domain" description="Pyrrolo-quinoline quinone repeat" evidence="6">
    <location>
        <begin position="54"/>
        <end position="196"/>
    </location>
</feature>
<dbReference type="InterPro" id="IPR012334">
    <property type="entry name" value="Pectin_lyas_fold"/>
</dbReference>
<dbReference type="InterPro" id="IPR002372">
    <property type="entry name" value="PQQ_rpt_dom"/>
</dbReference>
<proteinExistence type="predicted"/>
<feature type="domain" description="Periplasmic copper-binding protein NosD beta helix" evidence="3">
    <location>
        <begin position="821"/>
        <end position="970"/>
    </location>
</feature>
<evidence type="ECO:0000259" key="6">
    <source>
        <dbReference type="Pfam" id="PF13360"/>
    </source>
</evidence>
<dbReference type="Pfam" id="PF13620">
    <property type="entry name" value="CarboxypepD_reg"/>
    <property type="match status" value="4"/>
</dbReference>
<protein>
    <submittedName>
        <fullName evidence="7">PQQ-binding-like beta-propeller repeat protein</fullName>
    </submittedName>
</protein>
<dbReference type="InterPro" id="IPR006626">
    <property type="entry name" value="PbH1"/>
</dbReference>
<dbReference type="Gene3D" id="2.40.128.630">
    <property type="match status" value="1"/>
</dbReference>
<evidence type="ECO:0000259" key="3">
    <source>
        <dbReference type="Pfam" id="PF05048"/>
    </source>
</evidence>
<feature type="domain" description="Right handed beta helix" evidence="5">
    <location>
        <begin position="1303"/>
        <end position="1388"/>
    </location>
</feature>
<feature type="transmembrane region" description="Helical" evidence="2">
    <location>
        <begin position="12"/>
        <end position="39"/>
    </location>
</feature>
<dbReference type="SMART" id="SM00564">
    <property type="entry name" value="PQQ"/>
    <property type="match status" value="7"/>
</dbReference>
<feature type="compositionally biased region" description="Polar residues" evidence="1">
    <location>
        <begin position="293"/>
        <end position="305"/>
    </location>
</feature>
<dbReference type="InterPro" id="IPR039448">
    <property type="entry name" value="Beta_helix"/>
</dbReference>
<evidence type="ECO:0000256" key="2">
    <source>
        <dbReference type="SAM" id="Phobius"/>
    </source>
</evidence>
<dbReference type="Gene3D" id="2.60.40.1080">
    <property type="match status" value="2"/>
</dbReference>
<feature type="compositionally biased region" description="Low complexity" evidence="1">
    <location>
        <begin position="3703"/>
        <end position="3713"/>
    </location>
</feature>
<dbReference type="SUPFAM" id="SSF49452">
    <property type="entry name" value="Starch-binding domain-like"/>
    <property type="match status" value="2"/>
</dbReference>
<dbReference type="SUPFAM" id="SSF51126">
    <property type="entry name" value="Pectin lyase-like"/>
    <property type="match status" value="3"/>
</dbReference>
<dbReference type="GO" id="GO:0030246">
    <property type="term" value="F:carbohydrate binding"/>
    <property type="evidence" value="ECO:0007669"/>
    <property type="project" value="InterPro"/>
</dbReference>
<evidence type="ECO:0000313" key="8">
    <source>
        <dbReference type="Proteomes" id="UP000324104"/>
    </source>
</evidence>
<feature type="region of interest" description="Disordered" evidence="1">
    <location>
        <begin position="3641"/>
        <end position="3741"/>
    </location>
</feature>
<sequence length="3766" mass="390953">MVNQGQGTTRRGLGVLIWIGIVGICGLCVVGGVAGIAAADAGDGSEADRITPTQFDSDEGDVLWETDEDLTTGGAPTVVDGILVTTTGDTGADAAVTAYDVGTGETRWTTEVPTDGSPTVVDETVYVTGTDGVWALDLELGTLEWHVEFDDGTSSSRALGVDGDYVYVGESIDATTDRLYALDADDGSEQWSTETATIYSGPTVVDGTVYVGTADKLVAVDASDAEEQWTWDDYGVLEDRSAISEPTVSDGLLYVSLREGTEQGGYDRSTVAIDIETGEDEWTHAFDGPSGGDVSQTPTTPTASGESGEATVYVAFDGLYALDATDGSERWIDETTVWDAPTVADGTLFVPQSTDSGALRALDVTDEGSELWSVETGDRSDVIVVDGVLYVAVQVDETGETRLMAIDAGVSGSSSDARVMVGVQNNHHEWTGTVAETDPRVVDVAFDEGVLVEEDVSVTVTARNDRGQASTASFDLELGGETETVTLEVPAYGTNTVDSSISAPAAAGTYDLEVDDAVVGTVTVVDESDPIVRVVHPFYETWLEGDSVQIAYEATNLGTEYVDENTTLSLEGPAFDGREDVAFVDAEGPLPGEERTYFLNTDEITDPGTYTAYLEGEEIGTIVVVSDPVYLADTNRLHDSIISGIEAPVDPSAAGEASVDVRYENLVDGGQSVESELVAYDGGNEVASVTDTVSVGGESAETERLSVTLAEAGTYDLEVDGQSVGEVEVLVDGVQDGDSIQDAIDAAQPGETILVGNGTYEESLTIDKPLTLRSVSDGGAVLDGEGKLERAITVDAADVTVDGVRIEGYSGGGEAVFVGDDRFTLRNTAIVDNDGGALTIDRNSDEFSIDRNEIRRNDAGIVDGDSWYPSDDGTITNNTIEDNQGLGIDLAGDDHGIAKNNVSGDGDAISATGSDLEICQNNVTATDGIAIQIRGDSVVVDNTIEDAEWGIHRDGTISMDGTAIEGNTFRDVSHAIPHAGDDTIVRDNEFSGTDIDLVLDGAINATVTDNAFVTGIQLDGVPEDLDANPHEMSENTVGGDPLVYAVDEDAPAIDPGAGQVILVDVSNVEIDEHSFSNVSAGVQVTHSDSVDIIGGEFTDIGGSAISVWHSSSVSVDEVDVMDAEYGLDVFDSDGVTVSNVDFTAVGRTAIHVEHVEGLSIVGNSIQDANRGLHVLTADEVTVTDNVIEDSSTGVQFGLLSPGGLATTENLTFMNNTITGSSGDGVKMDWGSLTGVVTVRDSTVRDNGGVGMDLDIDGVDALIKNNTVRDNEGDAGFVLDVESETATISDNVVTDNSGAVGFDIHVDTADGTIESNTVRHNEDGLVVTGNGEYGLENATITQNIIEDNTGIGLTVGGDQNVVVTENSIAGNGDGLLYTNGLENLDARNNWWGAVDGPSGGETDPETGAVADGSGDSLDTAGGWADYVLFDEWLEAPLLETGTITGTVTDADSEDSLDGATVVVTDDAGVTETAETDENGVYELVVPVGTYDLTVSADGYAEAEETALEVADGGVLTTDVSLHVGEASISGTVVDAETGDPVPDAELEVVEQVDVGQTDPAPDGFATTLSTDANGAFDLDVPPGVYEITVETLGYANGGRQNIELETGEQQSLDDIELASVPVLSGTVTDSETDEPIQGAEIESRFFASDPLYTTTTDADGEYAINLPEHHSQTPSVEFAADGYFSNTITADDDRLADPAGGDVELTVEREPGTVTGQVTTETDDPVASAHVTTSDGSGSAWTNATGYYNLHLQPGTYTLEVTTEEAVPQSGTVDDVEVVEGGTTTADIVVSPGSLEPPSANVSVEIQPTASTTSATEGENLTVVADIDNSGTGSTDSIVVLGVEELESSESLYEAEPRSVSLEAGEHVTETFTFESELEFDGAEAVVAAFPPGSDEPDDVDEIELSVSEADADRELESLSLSIDETTISEGSATSATVIATFDDGTTEDVTAETHLASDPVDVVAIAGSTVVGEETGTATITADYQGETDSVEMTVAADEQPPSDPELGSLSLSVDETTISEGSATSAMVIATFDDGTAENVTDGTSIESNSTDVVSVDGSMLVAEGPGVATVTATYDGETDSVEMAVEADEQELDPETELDVLEATVTPTQLEAGEEATIEGTIANVGEGDGELLVPLEIGGEEVESSTVTLDAGESTDVAFAWTFENAGEFQVGVGGVDIGTVTVVEDADADVLIYGADMSQSAVVIGETVTVTGDLLNDGGAGTVAVDLNVDGERVDTMTVEVGPGATPGGVEFEWTPTEADLPAGEDEANVTISLDGFVVGTVHVEHQYSDIQVVAASASETELVEGEEAYVIGSVYQAGNVEGTEEIELTATHQETGEETVVGSQEATIAPGYYHLGAINITYVPEDAGTYDLELGDRAAGTIEVEAAESDVQVIAASPSELELIEGEEMHVIGSLYQAGNVEGTEEIELTATNTATGETTVVGSQEMTVAPNVYHLGAINITYVPEDAGTYDLELGDRDVGTIEVEAAESDIQVIAASPSEIELIEGEEMYVVGSVYQAGNVEGPEEIELTATNAETGETSVVGSQEMTVTPKVYHLGGINITYVPDEAGDYDLELGDRDVGTIEVEAAESDIQVIAASPSEVELIEGEEMHVVGSVYQSGNVAGPEEIELTATNTETGETTVVGSQEVTVAPNVYHLGALNLTFAPDAGTYDLELGDRAAGTIEVEPAESDIEVIAASPSEVELVEGEEMYVVGSVYQSGNVAGSEEIELTATNVETGETTVVDSQEVTVAPNVYHLGGLNVSYVPADAGDYDLELGGRDVGMVTVDERITDIRVVGASLSTAELIEGEELSVTGSVYQNGSHTATEEIELTATETETGESTVIGSQEVTLQPGYYHLGAINITYVPDPGTYDLELGDRDAGTIEVEAAESDIEVIAASPSEIELIEGEEMYVVGSAYQAGNVEGTEEIELTATNVETGETTVVDTQELTAAPNVFYLGGLNVTYAPEDAGTYDLELGDRDVGTIEVQAAESDIEVIAASPSEFELVEDEEMYVVGSVYQAGNVEGTEEIELTATNVETGETSVVGTQEVTAYPNVYYLGALNVSYVPADAGTYDLELGDRDAGTIEVQSAESDIQVVTASPSTVEVTTGEEMHVIGSVYQAGTIAGTETIELTATNTATGETTVVDTQEMTVAPNVYHLGGLNVSYAPADTGTYDLELGDRNAGTVEVVEPTVAPEIVAVEGHTSAFDPETEQVYASEDVPVTVEIDADLDLGTVNVLVQSLETNYVRAFEASHDGANSWTATVSPDAIEDDGRYDVSVVAVDSAGNAGTDSAGRPLVIDREPPRLSATVEDVDGEGATVVVESDKPLVEPPDVDGVFTAPDGASTESGSVSLHPVGRSDTDFTGSFATGETGSYEITSVGTDRAGNEGFDTASVTVDTRFTLEDGVIEIDETGTTIEFEVADGADEAVLTQDLFVSLSETTANANLDDDQLGVGFITADLDSLLEYHLDQGTVESASISMAIDDETLPDGAVADDVELHYYDDESGDWDPVVGSTVTEIDSDPFLTASVSGFSTYGAFVPDTEPPEITTATPADGGVFAAGTETVDLRLEYDDPYSGIDASSVRLEIDGVDRTDHENTSITSSGIEHTLSVADGADYDVWLSVADEAGNEATHATSFEVGSSSTGSSGGGGGGGGGGVSPPVAGDGGFDSDDTATADDHGSAVDDRDSGSDDADVPVAADDSTAGADDDELDPVDETPVDTDDSTTDDSDGVPGFGTGATVLAVFLSLTLLLGRAHGR</sequence>
<name>A0A5D5ANJ8_9EURY</name>
<dbReference type="InterPro" id="IPR011047">
    <property type="entry name" value="Quinoprotein_ADH-like_sf"/>
</dbReference>
<dbReference type="InterPro" id="IPR013784">
    <property type="entry name" value="Carb-bd-like_fold"/>
</dbReference>
<dbReference type="InterPro" id="IPR013783">
    <property type="entry name" value="Ig-like_fold"/>
</dbReference>
<feature type="compositionally biased region" description="Basic and acidic residues" evidence="1">
    <location>
        <begin position="3684"/>
        <end position="3697"/>
    </location>
</feature>
<dbReference type="InterPro" id="IPR018391">
    <property type="entry name" value="PQQ_b-propeller_rpt"/>
</dbReference>
<dbReference type="SMART" id="SM00710">
    <property type="entry name" value="PbH1"/>
    <property type="match status" value="17"/>
</dbReference>
<dbReference type="SUPFAM" id="SSF49464">
    <property type="entry name" value="Carboxypeptidase regulatory domain-like"/>
    <property type="match status" value="2"/>
</dbReference>
<evidence type="ECO:0000313" key="7">
    <source>
        <dbReference type="EMBL" id="TYT60681.1"/>
    </source>
</evidence>
<dbReference type="Pfam" id="PF05048">
    <property type="entry name" value="NosD"/>
    <property type="match status" value="1"/>
</dbReference>
<feature type="domain" description="Pyrrolo-quinoline quinone repeat" evidence="6">
    <location>
        <begin position="285"/>
        <end position="408"/>
    </location>
</feature>
<keyword evidence="2" id="KW-0472">Membrane</keyword>
<keyword evidence="2" id="KW-1133">Transmembrane helix</keyword>
<dbReference type="Pfam" id="PF13360">
    <property type="entry name" value="PQQ_2"/>
    <property type="match status" value="2"/>
</dbReference>
<feature type="region of interest" description="Disordered" evidence="1">
    <location>
        <begin position="283"/>
        <end position="307"/>
    </location>
</feature>
<reference evidence="7 8" key="1">
    <citation type="submission" date="2019-08" db="EMBL/GenBank/DDBJ databases">
        <title>Archaea genome.</title>
        <authorList>
            <person name="Kajale S."/>
            <person name="Shouche Y."/>
            <person name="Deshpande N."/>
            <person name="Sharma A."/>
        </authorList>
    </citation>
    <scope>NUCLEOTIDE SEQUENCE [LARGE SCALE GENOMIC DNA]</scope>
    <source>
        <strain evidence="7 8">ESP3B_9</strain>
    </source>
</reference>
<accession>A0A5D5ANJ8</accession>
<dbReference type="Gene3D" id="2.40.10.480">
    <property type="match status" value="3"/>
</dbReference>
<gene>
    <name evidence="7" type="ORF">FYC77_17660</name>
</gene>
<comment type="caution">
    <text evidence="7">The sequence shown here is derived from an EMBL/GenBank/DDBJ whole genome shotgun (WGS) entry which is preliminary data.</text>
</comment>
<feature type="compositionally biased region" description="Gly residues" evidence="1">
    <location>
        <begin position="3654"/>
        <end position="3666"/>
    </location>
</feature>
<dbReference type="PANTHER" id="PTHR34512:SF30">
    <property type="entry name" value="OUTER MEMBRANE PROTEIN ASSEMBLY FACTOR BAMB"/>
    <property type="match status" value="1"/>
</dbReference>
<feature type="region of interest" description="Disordered" evidence="1">
    <location>
        <begin position="1395"/>
        <end position="1414"/>
    </location>
</feature>